<dbReference type="AlphaFoldDB" id="A0A654M331"/>
<organism evidence="1 2">
    <name type="scientific">Candidatus Nitrosocosmicus oleophilus</name>
    <dbReference type="NCBI Taxonomy" id="1353260"/>
    <lineage>
        <taxon>Archaea</taxon>
        <taxon>Nitrososphaerota</taxon>
        <taxon>Nitrososphaeria</taxon>
        <taxon>Nitrososphaerales</taxon>
        <taxon>Nitrososphaeraceae</taxon>
        <taxon>Candidatus Nitrosocosmicus</taxon>
    </lineage>
</organism>
<sequence>MFLVQRNNRYLALVILIQYVRVGKIFSKKALFSGISSLIPSDYGITLLFIPKPFL</sequence>
<dbReference type="KEGG" id="taa:NMY3_02837"/>
<dbReference type="Proteomes" id="UP000058925">
    <property type="component" value="Chromosome"/>
</dbReference>
<gene>
    <name evidence="1" type="ORF">NMY3_02837</name>
</gene>
<name>A0A654M331_9ARCH</name>
<dbReference type="EMBL" id="CP012850">
    <property type="protein sequence ID" value="ALI37026.1"/>
    <property type="molecule type" value="Genomic_DNA"/>
</dbReference>
<accession>A0A654M331</accession>
<reference evidence="2" key="1">
    <citation type="submission" date="2015-10" db="EMBL/GenBank/DDBJ databases">
        <title>Niche specialization of a soil ammonia-oxidizing archaeon, Candidatus Nitrosocosmicus oleophilus.</title>
        <authorList>
            <person name="Jung M.-Y."/>
            <person name="Rhee S.-K."/>
        </authorList>
    </citation>
    <scope>NUCLEOTIDE SEQUENCE [LARGE SCALE GENOMIC DNA]</scope>
    <source>
        <strain evidence="2">MY3</strain>
    </source>
</reference>
<evidence type="ECO:0000313" key="1">
    <source>
        <dbReference type="EMBL" id="ALI37026.1"/>
    </source>
</evidence>
<keyword evidence="2" id="KW-1185">Reference proteome</keyword>
<protein>
    <submittedName>
        <fullName evidence="1">Uncharacterized protein</fullName>
    </submittedName>
</protein>
<evidence type="ECO:0000313" key="2">
    <source>
        <dbReference type="Proteomes" id="UP000058925"/>
    </source>
</evidence>
<proteinExistence type="predicted"/>